<dbReference type="InterPro" id="IPR002347">
    <property type="entry name" value="SDR_fam"/>
</dbReference>
<reference evidence="3 4" key="2">
    <citation type="journal article" date="2015" name="Antonie Van Leeuwenhoek">
        <title>Thioclava indica sp. nov., isolated from surface seawater of the Indian Ocean.</title>
        <authorList>
            <person name="Liu Y."/>
            <person name="Lai Q."/>
            <person name="Du J."/>
            <person name="Xu H."/>
            <person name="Jiang L."/>
            <person name="Shao Z."/>
        </authorList>
    </citation>
    <scope>NUCLEOTIDE SEQUENCE [LARGE SCALE GENOMIC DNA]</scope>
    <source>
        <strain evidence="3 4">13D2W-2</strain>
    </source>
</reference>
<dbReference type="Pfam" id="PF00106">
    <property type="entry name" value="adh_short"/>
    <property type="match status" value="1"/>
</dbReference>
<dbReference type="GO" id="GO:0016491">
    <property type="term" value="F:oxidoreductase activity"/>
    <property type="evidence" value="ECO:0007669"/>
    <property type="project" value="UniProtKB-KW"/>
</dbReference>
<comment type="caution">
    <text evidence="3">The sequence shown here is derived from an EMBL/GenBank/DDBJ whole genome shotgun (WGS) entry which is preliminary data.</text>
</comment>
<protein>
    <submittedName>
        <fullName evidence="3">Short chain dehydrogenase</fullName>
    </submittedName>
</protein>
<dbReference type="GO" id="GO:0016020">
    <property type="term" value="C:membrane"/>
    <property type="evidence" value="ECO:0007669"/>
    <property type="project" value="TreeGrafter"/>
</dbReference>
<name>A0A085U015_9RHOB</name>
<dbReference type="Proteomes" id="UP000028607">
    <property type="component" value="Unassembled WGS sequence"/>
</dbReference>
<dbReference type="eggNOG" id="COG0300">
    <property type="taxonomic scope" value="Bacteria"/>
</dbReference>
<sequence>MTQPPVLILGARSDIAKATARAFAAQGHPIQLAARNAETLAAEKTDLETRYGVAVTLHEFDALETTRHEAFLSALPELPRIAICAVGHMGEQEENERDTAAAIRVMRSNYEGPASILALLANRFDERGSGTLVGISSVAGERGRATNYVYGSAKAGFTAFLSGLRNRLAKRGVHVVTVLPGFVATQMTEGMDLPEKLTAHPSEVADAIVKAVARRRDVIYVRPIWRLIMTIIRAIPERIFKGMRI</sequence>
<dbReference type="Gene3D" id="3.40.50.720">
    <property type="entry name" value="NAD(P)-binding Rossmann-like Domain"/>
    <property type="match status" value="1"/>
</dbReference>
<dbReference type="InterPro" id="IPR036291">
    <property type="entry name" value="NAD(P)-bd_dom_sf"/>
</dbReference>
<evidence type="ECO:0000313" key="3">
    <source>
        <dbReference type="EMBL" id="KFE36312.1"/>
    </source>
</evidence>
<comment type="similarity">
    <text evidence="1">Belongs to the short-chain dehydrogenases/reductases (SDR) family.</text>
</comment>
<dbReference type="PANTHER" id="PTHR44196">
    <property type="entry name" value="DEHYDROGENASE/REDUCTASE SDR FAMILY MEMBER 7B"/>
    <property type="match status" value="1"/>
</dbReference>
<dbReference type="RefSeq" id="WP_038143828.1">
    <property type="nucleotide sequence ID" value="NZ_AQRC01000002.1"/>
</dbReference>
<dbReference type="SUPFAM" id="SSF51735">
    <property type="entry name" value="NAD(P)-binding Rossmann-fold domains"/>
    <property type="match status" value="1"/>
</dbReference>
<dbReference type="PATRIC" id="fig|1317124.6.peg.675"/>
<evidence type="ECO:0000313" key="4">
    <source>
        <dbReference type="Proteomes" id="UP000028607"/>
    </source>
</evidence>
<dbReference type="STRING" id="1317124.DW2_03349"/>
<dbReference type="PANTHER" id="PTHR44196:SF1">
    <property type="entry name" value="DEHYDROGENASE_REDUCTASE SDR FAMILY MEMBER 7B"/>
    <property type="match status" value="1"/>
</dbReference>
<dbReference type="NCBIfam" id="NF005489">
    <property type="entry name" value="PRK07102.1"/>
    <property type="match status" value="1"/>
</dbReference>
<accession>A0A085U015</accession>
<dbReference type="AlphaFoldDB" id="A0A085U015"/>
<dbReference type="OrthoDB" id="335726at2"/>
<dbReference type="EMBL" id="AQRC01000002">
    <property type="protein sequence ID" value="KFE36312.1"/>
    <property type="molecule type" value="Genomic_DNA"/>
</dbReference>
<keyword evidence="2" id="KW-0560">Oxidoreductase</keyword>
<gene>
    <name evidence="3" type="ORF">DW2_03349</name>
</gene>
<evidence type="ECO:0000256" key="2">
    <source>
        <dbReference type="ARBA" id="ARBA00023002"/>
    </source>
</evidence>
<keyword evidence="4" id="KW-1185">Reference proteome</keyword>
<proteinExistence type="inferred from homology"/>
<reference evidence="4" key="1">
    <citation type="submission" date="2013-04" db="EMBL/GenBank/DDBJ databases">
        <title>Thioclava sp. 13D2W-2 Genome Sequencing.</title>
        <authorList>
            <person name="Lai Q."/>
            <person name="Li G."/>
            <person name="Shao Z."/>
        </authorList>
    </citation>
    <scope>NUCLEOTIDE SEQUENCE [LARGE SCALE GENOMIC DNA]</scope>
    <source>
        <strain evidence="4">13D2W-2</strain>
    </source>
</reference>
<organism evidence="3 4">
    <name type="scientific">Thioclava atlantica</name>
    <dbReference type="NCBI Taxonomy" id="1317124"/>
    <lineage>
        <taxon>Bacteria</taxon>
        <taxon>Pseudomonadati</taxon>
        <taxon>Pseudomonadota</taxon>
        <taxon>Alphaproteobacteria</taxon>
        <taxon>Rhodobacterales</taxon>
        <taxon>Paracoccaceae</taxon>
        <taxon>Thioclava</taxon>
    </lineage>
</organism>
<dbReference type="PRINTS" id="PR00081">
    <property type="entry name" value="GDHRDH"/>
</dbReference>
<evidence type="ECO:0000256" key="1">
    <source>
        <dbReference type="ARBA" id="ARBA00006484"/>
    </source>
</evidence>